<dbReference type="OrthoDB" id="4230923at2759"/>
<evidence type="ECO:0000313" key="2">
    <source>
        <dbReference type="Proteomes" id="UP000298138"/>
    </source>
</evidence>
<accession>A0A4S2MMA3</accession>
<keyword evidence="2" id="KW-1185">Reference proteome</keyword>
<dbReference type="AlphaFoldDB" id="A0A4S2MMA3"/>
<protein>
    <submittedName>
        <fullName evidence="1">Uncharacterized protein</fullName>
    </submittedName>
</protein>
<dbReference type="Proteomes" id="UP000298138">
    <property type="component" value="Unassembled WGS sequence"/>
</dbReference>
<dbReference type="STRING" id="341454.A0A4S2MMA3"/>
<dbReference type="InParanoid" id="A0A4S2MMA3"/>
<feature type="non-terminal residue" evidence="1">
    <location>
        <position position="109"/>
    </location>
</feature>
<name>A0A4S2MMA3_9PEZI</name>
<gene>
    <name evidence="1" type="ORF">EX30DRAFT_299541</name>
</gene>
<sequence length="109" mass="12348">MITINQSINAEKIRKEGLWIYGKQHMIDKYIQAGPDTFCEICCSWGHGAHRCERADKPACLLCREGHLTKAHKCQEEDCRAGLGRSCRHLVKRCCNCGGTHTARSDECR</sequence>
<dbReference type="EMBL" id="ML220188">
    <property type="protein sequence ID" value="TGZ76279.1"/>
    <property type="molecule type" value="Genomic_DNA"/>
</dbReference>
<reference evidence="1 2" key="1">
    <citation type="submission" date="2019-04" db="EMBL/GenBank/DDBJ databases">
        <title>Comparative genomics and transcriptomics to analyze fruiting body development in filamentous ascomycetes.</title>
        <authorList>
            <consortium name="DOE Joint Genome Institute"/>
            <person name="Lutkenhaus R."/>
            <person name="Traeger S."/>
            <person name="Breuer J."/>
            <person name="Kuo A."/>
            <person name="Lipzen A."/>
            <person name="Pangilinan J."/>
            <person name="Dilworth D."/>
            <person name="Sandor L."/>
            <person name="Poggeler S."/>
            <person name="Barry K."/>
            <person name="Grigoriev I.V."/>
            <person name="Nowrousian M."/>
        </authorList>
    </citation>
    <scope>NUCLEOTIDE SEQUENCE [LARGE SCALE GENOMIC DNA]</scope>
    <source>
        <strain evidence="1 2">CBS 389.68</strain>
    </source>
</reference>
<organism evidence="1 2">
    <name type="scientific">Ascodesmis nigricans</name>
    <dbReference type="NCBI Taxonomy" id="341454"/>
    <lineage>
        <taxon>Eukaryota</taxon>
        <taxon>Fungi</taxon>
        <taxon>Dikarya</taxon>
        <taxon>Ascomycota</taxon>
        <taxon>Pezizomycotina</taxon>
        <taxon>Pezizomycetes</taxon>
        <taxon>Pezizales</taxon>
        <taxon>Ascodesmidaceae</taxon>
        <taxon>Ascodesmis</taxon>
    </lineage>
</organism>
<evidence type="ECO:0000313" key="1">
    <source>
        <dbReference type="EMBL" id="TGZ76279.1"/>
    </source>
</evidence>
<proteinExistence type="predicted"/>